<accession>A0A840Z2R2</accession>
<name>A0A840Z2R2_9SPHN</name>
<dbReference type="EMBL" id="JACIJI010000007">
    <property type="protein sequence ID" value="MBB5719952.1"/>
    <property type="molecule type" value="Genomic_DNA"/>
</dbReference>
<evidence type="ECO:0000313" key="2">
    <source>
        <dbReference type="Proteomes" id="UP000554342"/>
    </source>
</evidence>
<dbReference type="AlphaFoldDB" id="A0A840Z2R2"/>
<proteinExistence type="predicted"/>
<keyword evidence="2" id="KW-1185">Reference proteome</keyword>
<reference evidence="1 2" key="1">
    <citation type="submission" date="2020-08" db="EMBL/GenBank/DDBJ databases">
        <title>Genomic Encyclopedia of Type Strains, Phase IV (KMG-IV): sequencing the most valuable type-strain genomes for metagenomic binning, comparative biology and taxonomic classification.</title>
        <authorList>
            <person name="Goeker M."/>
        </authorList>
    </citation>
    <scope>NUCLEOTIDE SEQUENCE [LARGE SCALE GENOMIC DNA]</scope>
    <source>
        <strain evidence="1 2">DSM 27203</strain>
    </source>
</reference>
<dbReference type="RefSeq" id="WP_184005356.1">
    <property type="nucleotide sequence ID" value="NZ_BAABIF010000011.1"/>
</dbReference>
<evidence type="ECO:0008006" key="3">
    <source>
        <dbReference type="Google" id="ProtNLM"/>
    </source>
</evidence>
<gene>
    <name evidence="1" type="ORF">FHR23_002911</name>
</gene>
<comment type="caution">
    <text evidence="1">The sequence shown here is derived from an EMBL/GenBank/DDBJ whole genome shotgun (WGS) entry which is preliminary data.</text>
</comment>
<sequence length="102" mass="11330">MQLEAEIRVDPARRADRFVERWNKLSGVADRAYVTGDVMARKSAQNEMAGMAKSLERDPQMESLLAARKVELGISIDTGRRLGAELAFNHGIDFGRGRGLAR</sequence>
<evidence type="ECO:0000313" key="1">
    <source>
        <dbReference type="EMBL" id="MBB5719952.1"/>
    </source>
</evidence>
<protein>
    <recommendedName>
        <fullName evidence="3">Ti-type conjugative transfer relaxase TraA</fullName>
    </recommendedName>
</protein>
<organism evidence="1 2">
    <name type="scientific">Stakelama sediminis</name>
    <dbReference type="NCBI Taxonomy" id="463200"/>
    <lineage>
        <taxon>Bacteria</taxon>
        <taxon>Pseudomonadati</taxon>
        <taxon>Pseudomonadota</taxon>
        <taxon>Alphaproteobacteria</taxon>
        <taxon>Sphingomonadales</taxon>
        <taxon>Sphingomonadaceae</taxon>
        <taxon>Stakelama</taxon>
    </lineage>
</organism>
<dbReference type="Proteomes" id="UP000554342">
    <property type="component" value="Unassembled WGS sequence"/>
</dbReference>